<accession>A0ABX9TXI3</accession>
<evidence type="ECO:0000313" key="2">
    <source>
        <dbReference type="EMBL" id="RLL23011.1"/>
    </source>
</evidence>
<feature type="domain" description="HTH cro/C1-type" evidence="1">
    <location>
        <begin position="6"/>
        <end position="60"/>
    </location>
</feature>
<protein>
    <submittedName>
        <fullName evidence="2">Helix-turn-helix domain-containing protein</fullName>
    </submittedName>
</protein>
<dbReference type="PROSITE" id="PS50943">
    <property type="entry name" value="HTH_CROC1"/>
    <property type="match status" value="1"/>
</dbReference>
<dbReference type="Pfam" id="PF01381">
    <property type="entry name" value="HTH_3"/>
    <property type="match status" value="1"/>
</dbReference>
<dbReference type="SUPFAM" id="SSF47413">
    <property type="entry name" value="lambda repressor-like DNA-binding domains"/>
    <property type="match status" value="1"/>
</dbReference>
<proteinExistence type="predicted"/>
<dbReference type="RefSeq" id="WP_120373974.1">
    <property type="nucleotide sequence ID" value="NZ_RCHC01000004.1"/>
</dbReference>
<evidence type="ECO:0000259" key="1">
    <source>
        <dbReference type="PROSITE" id="PS50943"/>
    </source>
</evidence>
<evidence type="ECO:0000313" key="3">
    <source>
        <dbReference type="Proteomes" id="UP000280271"/>
    </source>
</evidence>
<organism evidence="2 3">
    <name type="scientific">Acinetobacter chengduensis</name>
    <dbReference type="NCBI Taxonomy" id="2420890"/>
    <lineage>
        <taxon>Bacteria</taxon>
        <taxon>Pseudomonadati</taxon>
        <taxon>Pseudomonadota</taxon>
        <taxon>Gammaproteobacteria</taxon>
        <taxon>Moraxellales</taxon>
        <taxon>Moraxellaceae</taxon>
        <taxon>Acinetobacter</taxon>
    </lineage>
</organism>
<sequence length="106" mass="12076">MIAKALRLIRQFHELDRTQAAEKLGFTKEFLIAIESGKKPIDQSLLKKYSNTFDIPVSSLSFFIIETNKSNKDKTISAVAKEKMAGKILQILEWSINKNDSKKFQA</sequence>
<dbReference type="SMART" id="SM00530">
    <property type="entry name" value="HTH_XRE"/>
    <property type="match status" value="1"/>
</dbReference>
<comment type="caution">
    <text evidence="2">The sequence shown here is derived from an EMBL/GenBank/DDBJ whole genome shotgun (WGS) entry which is preliminary data.</text>
</comment>
<dbReference type="CDD" id="cd00093">
    <property type="entry name" value="HTH_XRE"/>
    <property type="match status" value="1"/>
</dbReference>
<gene>
    <name evidence="2" type="ORF">D9K81_04445</name>
</gene>
<keyword evidence="3" id="KW-1185">Reference proteome</keyword>
<reference evidence="2 3" key="1">
    <citation type="submission" date="2018-09" db="EMBL/GenBank/DDBJ databases">
        <title>The draft genome of Acinetobacter sp. strains.</title>
        <authorList>
            <person name="Qin J."/>
            <person name="Feng Y."/>
            <person name="Zong Z."/>
        </authorList>
    </citation>
    <scope>NUCLEOTIDE SEQUENCE [LARGE SCALE GENOMIC DNA]</scope>
    <source>
        <strain evidence="2 3">WCHAc060005</strain>
    </source>
</reference>
<dbReference type="Proteomes" id="UP000280271">
    <property type="component" value="Unassembled WGS sequence"/>
</dbReference>
<name>A0ABX9TXI3_9GAMM</name>
<dbReference type="EMBL" id="RCHC01000004">
    <property type="protein sequence ID" value="RLL23011.1"/>
    <property type="molecule type" value="Genomic_DNA"/>
</dbReference>
<dbReference type="Gene3D" id="1.10.260.40">
    <property type="entry name" value="lambda repressor-like DNA-binding domains"/>
    <property type="match status" value="1"/>
</dbReference>
<dbReference type="InterPro" id="IPR010982">
    <property type="entry name" value="Lambda_DNA-bd_dom_sf"/>
</dbReference>
<dbReference type="InterPro" id="IPR001387">
    <property type="entry name" value="Cro/C1-type_HTH"/>
</dbReference>